<dbReference type="EMBL" id="BAABKN010000023">
    <property type="protein sequence ID" value="GAA4748367.1"/>
    <property type="molecule type" value="Genomic_DNA"/>
</dbReference>
<gene>
    <name evidence="5" type="ORF">GCM10023350_36620</name>
</gene>
<dbReference type="Pfam" id="PF13407">
    <property type="entry name" value="Peripla_BP_4"/>
    <property type="match status" value="1"/>
</dbReference>
<reference evidence="6" key="1">
    <citation type="journal article" date="2019" name="Int. J. Syst. Evol. Microbiol.">
        <title>The Global Catalogue of Microorganisms (GCM) 10K type strain sequencing project: providing services to taxonomists for standard genome sequencing and annotation.</title>
        <authorList>
            <consortium name="The Broad Institute Genomics Platform"/>
            <consortium name="The Broad Institute Genome Sequencing Center for Infectious Disease"/>
            <person name="Wu L."/>
            <person name="Ma J."/>
        </authorList>
    </citation>
    <scope>NUCLEOTIDE SEQUENCE [LARGE SCALE GENOMIC DNA]</scope>
    <source>
        <strain evidence="6">JCM 18532</strain>
    </source>
</reference>
<comment type="caution">
    <text evidence="5">The sequence shown here is derived from an EMBL/GenBank/DDBJ whole genome shotgun (WGS) entry which is preliminary data.</text>
</comment>
<name>A0ABP8Z720_9ACTN</name>
<evidence type="ECO:0000313" key="5">
    <source>
        <dbReference type="EMBL" id="GAA4748367.1"/>
    </source>
</evidence>
<keyword evidence="6" id="KW-1185">Reference proteome</keyword>
<dbReference type="Gene3D" id="3.40.50.2300">
    <property type="match status" value="2"/>
</dbReference>
<accession>A0ABP8Z720</accession>
<dbReference type="InterPro" id="IPR028082">
    <property type="entry name" value="Peripla_BP_I"/>
</dbReference>
<comment type="similarity">
    <text evidence="2">Belongs to the bacterial solute-binding protein 2 family.</text>
</comment>
<keyword evidence="3" id="KW-0732">Signal</keyword>
<dbReference type="CDD" id="cd01536">
    <property type="entry name" value="PBP1_ABC_sugar_binding-like"/>
    <property type="match status" value="1"/>
</dbReference>
<evidence type="ECO:0000256" key="3">
    <source>
        <dbReference type="ARBA" id="ARBA00022729"/>
    </source>
</evidence>
<dbReference type="InterPro" id="IPR025997">
    <property type="entry name" value="SBP_2_dom"/>
</dbReference>
<dbReference type="SUPFAM" id="SSF53822">
    <property type="entry name" value="Periplasmic binding protein-like I"/>
    <property type="match status" value="1"/>
</dbReference>
<feature type="domain" description="Periplasmic binding protein" evidence="4">
    <location>
        <begin position="56"/>
        <end position="313"/>
    </location>
</feature>
<dbReference type="PANTHER" id="PTHR46847:SF1">
    <property type="entry name" value="D-ALLOSE-BINDING PERIPLASMIC PROTEIN-RELATED"/>
    <property type="match status" value="1"/>
</dbReference>
<sequence length="342" mass="35749">MWHHSNGATFMSHLSARPAVRVIAAIAVLATVGAALTACGSGEASTSADCEKTYTIGFSHPVGESEFAAALKDQVSKAGDENGCVTVLLDNTQASNLESQRATIESWVTQDVDAIVVLAVDATALDGLRERAQKQGTKWLTYAGATDTSDGSVGFDNNQSGDLVAKDALAWLKEAHPDGGVTAEVTTLKPLVGFAGRWEEPLAQFEAAGLEVVSEQDCADQECGLQITEDTLRQHPDLRVVIGINDDAAIGALRAFENAGIDPAEVYIAGQDGTREGLEAVKEGGAYRSSAAILIPDLAASIIDNSLAAITGEGETDYETAVELGTLENPARLDELIAQYGS</sequence>
<proteinExistence type="inferred from homology"/>
<evidence type="ECO:0000259" key="4">
    <source>
        <dbReference type="Pfam" id="PF13407"/>
    </source>
</evidence>
<evidence type="ECO:0000313" key="6">
    <source>
        <dbReference type="Proteomes" id="UP001499882"/>
    </source>
</evidence>
<organism evidence="5 6">
    <name type="scientific">Nocardioides endophyticus</name>
    <dbReference type="NCBI Taxonomy" id="1353775"/>
    <lineage>
        <taxon>Bacteria</taxon>
        <taxon>Bacillati</taxon>
        <taxon>Actinomycetota</taxon>
        <taxon>Actinomycetes</taxon>
        <taxon>Propionibacteriales</taxon>
        <taxon>Nocardioidaceae</taxon>
        <taxon>Nocardioides</taxon>
    </lineage>
</organism>
<comment type="subcellular location">
    <subcellularLocation>
        <location evidence="1">Cell envelope</location>
    </subcellularLocation>
</comment>
<evidence type="ECO:0000256" key="1">
    <source>
        <dbReference type="ARBA" id="ARBA00004196"/>
    </source>
</evidence>
<dbReference type="PANTHER" id="PTHR46847">
    <property type="entry name" value="D-ALLOSE-BINDING PERIPLASMIC PROTEIN-RELATED"/>
    <property type="match status" value="1"/>
</dbReference>
<protein>
    <recommendedName>
        <fullName evidence="4">Periplasmic binding protein domain-containing protein</fullName>
    </recommendedName>
</protein>
<evidence type="ECO:0000256" key="2">
    <source>
        <dbReference type="ARBA" id="ARBA00007639"/>
    </source>
</evidence>
<dbReference type="Proteomes" id="UP001499882">
    <property type="component" value="Unassembled WGS sequence"/>
</dbReference>